<dbReference type="Proteomes" id="UP001055879">
    <property type="component" value="Linkage Group LG06"/>
</dbReference>
<sequence length="595" mass="67889">MECQRLTPLHHQTAYPVFYHVDPSQVREQSGAFGEAFAKHNNKKEAGKWREALVQAGNLAGWDLNNTDNGNEAKLIKEIVEQISLKLRSINEYINKKLVGMESRVERVMSSLETGIDDFRMIGIWGIGCGGKTTLARAVFNQISTQFEGKSFVENIREESEKGGLQPLQEQVLSDVLNHQSIKVGNVDNGKSMIKKKLHCKKVLLVLDDVDDISHIEAFAEASDWFKPGSRIIITTRDEHVLNLCRVTRIHGVNLLSDEEAICLLSRHAFEKDFPAQGYEKLSRQVVDYAAGLPLVIRVLGGFLCGRDELQWTDQLERLRTTPLNRTLDVLKLSYDGLEEDLKEMFLDIACFLKSSHKDDVVRILESCGFRPKIGLDVLEKKSLITFSDDEYLGMHDLIQEMGRNIVRHLHPRDPEKHSRLWILREIEDILAEDLGTDETRAIAVDDNHVELSSQIVTKGFRNMRKVRFLRVVSKTEDYGHVSQNLPNALQYLSWGFYPHWSLPNTFRANHLVALEMSKCSIIQLWDEEEPKDLNMLRFLNLTKSVGLRSHGSASTWGTNVNTQKERICLPCYGDDSEKLQRSIVTGIRSQRHYA</sequence>
<protein>
    <submittedName>
        <fullName evidence="1">Uncharacterized protein</fullName>
    </submittedName>
</protein>
<organism evidence="1 2">
    <name type="scientific">Arctium lappa</name>
    <name type="common">Greater burdock</name>
    <name type="synonym">Lappa major</name>
    <dbReference type="NCBI Taxonomy" id="4217"/>
    <lineage>
        <taxon>Eukaryota</taxon>
        <taxon>Viridiplantae</taxon>
        <taxon>Streptophyta</taxon>
        <taxon>Embryophyta</taxon>
        <taxon>Tracheophyta</taxon>
        <taxon>Spermatophyta</taxon>
        <taxon>Magnoliopsida</taxon>
        <taxon>eudicotyledons</taxon>
        <taxon>Gunneridae</taxon>
        <taxon>Pentapetalae</taxon>
        <taxon>asterids</taxon>
        <taxon>campanulids</taxon>
        <taxon>Asterales</taxon>
        <taxon>Asteraceae</taxon>
        <taxon>Carduoideae</taxon>
        <taxon>Cardueae</taxon>
        <taxon>Arctiinae</taxon>
        <taxon>Arctium</taxon>
    </lineage>
</organism>
<gene>
    <name evidence="1" type="ORF">L6452_20294</name>
</gene>
<accession>A0ACB9BBI0</accession>
<reference evidence="2" key="1">
    <citation type="journal article" date="2022" name="Mol. Ecol. Resour.">
        <title>The genomes of chicory, endive, great burdock and yacon provide insights into Asteraceae palaeo-polyploidization history and plant inulin production.</title>
        <authorList>
            <person name="Fan W."/>
            <person name="Wang S."/>
            <person name="Wang H."/>
            <person name="Wang A."/>
            <person name="Jiang F."/>
            <person name="Liu H."/>
            <person name="Zhao H."/>
            <person name="Xu D."/>
            <person name="Zhang Y."/>
        </authorList>
    </citation>
    <scope>NUCLEOTIDE SEQUENCE [LARGE SCALE GENOMIC DNA]</scope>
    <source>
        <strain evidence="2">cv. Niubang</strain>
    </source>
</reference>
<name>A0ACB9BBI0_ARCLA</name>
<evidence type="ECO:0000313" key="1">
    <source>
        <dbReference type="EMBL" id="KAI3719397.1"/>
    </source>
</evidence>
<keyword evidence="2" id="KW-1185">Reference proteome</keyword>
<evidence type="ECO:0000313" key="2">
    <source>
        <dbReference type="Proteomes" id="UP001055879"/>
    </source>
</evidence>
<dbReference type="EMBL" id="CM042052">
    <property type="protein sequence ID" value="KAI3719397.1"/>
    <property type="molecule type" value="Genomic_DNA"/>
</dbReference>
<reference evidence="1 2" key="2">
    <citation type="journal article" date="2022" name="Mol. Ecol. Resour.">
        <title>The genomes of chicory, endive, great burdock and yacon provide insights into Asteraceae paleo-polyploidization history and plant inulin production.</title>
        <authorList>
            <person name="Fan W."/>
            <person name="Wang S."/>
            <person name="Wang H."/>
            <person name="Wang A."/>
            <person name="Jiang F."/>
            <person name="Liu H."/>
            <person name="Zhao H."/>
            <person name="Xu D."/>
            <person name="Zhang Y."/>
        </authorList>
    </citation>
    <scope>NUCLEOTIDE SEQUENCE [LARGE SCALE GENOMIC DNA]</scope>
    <source>
        <strain evidence="2">cv. Niubang</strain>
    </source>
</reference>
<comment type="caution">
    <text evidence="1">The sequence shown here is derived from an EMBL/GenBank/DDBJ whole genome shotgun (WGS) entry which is preliminary data.</text>
</comment>
<proteinExistence type="predicted"/>